<keyword evidence="3 6" id="KW-0106">Calcium</keyword>
<dbReference type="FunFam" id="1.10.220.10:FF:000002">
    <property type="entry name" value="Annexin"/>
    <property type="match status" value="1"/>
</dbReference>
<evidence type="ECO:0000256" key="1">
    <source>
        <dbReference type="ARBA" id="ARBA00007831"/>
    </source>
</evidence>
<dbReference type="GO" id="GO:0005509">
    <property type="term" value="F:calcium ion binding"/>
    <property type="evidence" value="ECO:0007669"/>
    <property type="project" value="InterPro"/>
</dbReference>
<dbReference type="PROSITE" id="PS51897">
    <property type="entry name" value="ANNEXIN_2"/>
    <property type="match status" value="4"/>
</dbReference>
<dbReference type="InterPro" id="IPR037104">
    <property type="entry name" value="Annexin_sf"/>
</dbReference>
<reference evidence="8" key="2">
    <citation type="submission" date="2025-08" db="UniProtKB">
        <authorList>
            <consortium name="Ensembl"/>
        </authorList>
    </citation>
    <scope>IDENTIFICATION</scope>
</reference>
<feature type="compositionally biased region" description="Pro residues" evidence="7">
    <location>
        <begin position="379"/>
        <end position="442"/>
    </location>
</feature>
<keyword evidence="5 6" id="KW-0111">Calcium/phospholipid-binding</keyword>
<dbReference type="FunFam" id="1.10.220.10:FF:000003">
    <property type="entry name" value="Annexin"/>
    <property type="match status" value="1"/>
</dbReference>
<dbReference type="PRINTS" id="PR01810">
    <property type="entry name" value="ANNEXINXI"/>
</dbReference>
<feature type="compositionally biased region" description="Pro residues" evidence="7">
    <location>
        <begin position="129"/>
        <end position="147"/>
    </location>
</feature>
<keyword evidence="4 6" id="KW-0041">Annexin</keyword>
<dbReference type="Proteomes" id="UP000694429">
    <property type="component" value="Chromosome 4"/>
</dbReference>
<dbReference type="InterPro" id="IPR018502">
    <property type="entry name" value="Annexin_repeat"/>
</dbReference>
<comment type="similarity">
    <text evidence="1 6">Belongs to the annexin family.</text>
</comment>
<dbReference type="FunFam" id="1.10.220.10:FF:000001">
    <property type="entry name" value="Annexin"/>
    <property type="match status" value="1"/>
</dbReference>
<feature type="compositionally biased region" description="Pro residues" evidence="7">
    <location>
        <begin position="154"/>
        <end position="165"/>
    </location>
</feature>
<dbReference type="Gene3D" id="1.10.220.10">
    <property type="entry name" value="Annexin"/>
    <property type="match status" value="4"/>
</dbReference>
<dbReference type="Ensembl" id="ENSCAFT00030003646.1">
    <property type="protein sequence ID" value="ENSCAFP00030003231.1"/>
    <property type="gene ID" value="ENSCAFG00030001968.1"/>
</dbReference>
<dbReference type="GO" id="GO:0005544">
    <property type="term" value="F:calcium-dependent phospholipid binding"/>
    <property type="evidence" value="ECO:0007669"/>
    <property type="project" value="UniProtKB-KW"/>
</dbReference>
<evidence type="ECO:0000313" key="9">
    <source>
        <dbReference type="Proteomes" id="UP000694429"/>
    </source>
</evidence>
<feature type="compositionally biased region" description="Pro residues" evidence="7">
    <location>
        <begin position="175"/>
        <end position="189"/>
    </location>
</feature>
<feature type="compositionally biased region" description="Low complexity" evidence="7">
    <location>
        <begin position="190"/>
        <end position="201"/>
    </location>
</feature>
<feature type="region of interest" description="Disordered" evidence="7">
    <location>
        <begin position="769"/>
        <end position="800"/>
    </location>
</feature>
<dbReference type="SUPFAM" id="SSF47874">
    <property type="entry name" value="Annexin"/>
    <property type="match status" value="1"/>
</dbReference>
<dbReference type="Pfam" id="PF00191">
    <property type="entry name" value="Annexin"/>
    <property type="match status" value="4"/>
</dbReference>
<organism evidence="8 9">
    <name type="scientific">Canis lupus familiaris</name>
    <name type="common">Dog</name>
    <name type="synonym">Canis familiaris</name>
    <dbReference type="NCBI Taxonomy" id="9615"/>
    <lineage>
        <taxon>Eukaryota</taxon>
        <taxon>Metazoa</taxon>
        <taxon>Chordata</taxon>
        <taxon>Craniata</taxon>
        <taxon>Vertebrata</taxon>
        <taxon>Euteleostomi</taxon>
        <taxon>Mammalia</taxon>
        <taxon>Eutheria</taxon>
        <taxon>Laurasiatheria</taxon>
        <taxon>Carnivora</taxon>
        <taxon>Caniformia</taxon>
        <taxon>Canidae</taxon>
        <taxon>Canis</taxon>
    </lineage>
</organism>
<dbReference type="SMART" id="SM00335">
    <property type="entry name" value="ANX"/>
    <property type="match status" value="4"/>
</dbReference>
<dbReference type="InterPro" id="IPR018252">
    <property type="entry name" value="Annexin_repeat_CS"/>
</dbReference>
<dbReference type="PROSITE" id="PS00223">
    <property type="entry name" value="ANNEXIN_1"/>
    <property type="match status" value="2"/>
</dbReference>
<dbReference type="PANTHER" id="PTHR10502:SF29">
    <property type="entry name" value="ANNEXIN A11"/>
    <property type="match status" value="1"/>
</dbReference>
<evidence type="ECO:0000256" key="7">
    <source>
        <dbReference type="SAM" id="MobiDB-lite"/>
    </source>
</evidence>
<dbReference type="PANTHER" id="PTHR10502">
    <property type="entry name" value="ANNEXIN"/>
    <property type="match status" value="1"/>
</dbReference>
<keyword evidence="2 6" id="KW-0677">Repeat</keyword>
<feature type="region of interest" description="Disordered" evidence="7">
    <location>
        <begin position="361"/>
        <end position="453"/>
    </location>
</feature>
<accession>A0A8C0LXN9</accession>
<protein>
    <recommendedName>
        <fullName evidence="6">Annexin</fullName>
    </recommendedName>
</protein>
<feature type="compositionally biased region" description="Basic residues" evidence="7">
    <location>
        <begin position="1"/>
        <end position="10"/>
    </location>
</feature>
<evidence type="ECO:0000256" key="4">
    <source>
        <dbReference type="ARBA" id="ARBA00023216"/>
    </source>
</evidence>
<dbReference type="GO" id="GO:0070382">
    <property type="term" value="C:exocytic vesicle"/>
    <property type="evidence" value="ECO:0007669"/>
    <property type="project" value="UniProtKB-ARBA"/>
</dbReference>
<feature type="compositionally biased region" description="Low complexity" evidence="7">
    <location>
        <begin position="443"/>
        <end position="453"/>
    </location>
</feature>
<evidence type="ECO:0000256" key="6">
    <source>
        <dbReference type="RuleBase" id="RU003540"/>
    </source>
</evidence>
<evidence type="ECO:0000256" key="3">
    <source>
        <dbReference type="ARBA" id="ARBA00022837"/>
    </source>
</evidence>
<evidence type="ECO:0000313" key="8">
    <source>
        <dbReference type="Ensembl" id="ENSCAFP00030003231.1"/>
    </source>
</evidence>
<dbReference type="AlphaFoldDB" id="A0A8C0LXN9"/>
<feature type="compositionally biased region" description="Pro residues" evidence="7">
    <location>
        <begin position="61"/>
        <end position="111"/>
    </location>
</feature>
<evidence type="ECO:0000256" key="2">
    <source>
        <dbReference type="ARBA" id="ARBA00022737"/>
    </source>
</evidence>
<reference evidence="8" key="1">
    <citation type="submission" date="2019-03" db="EMBL/GenBank/DDBJ databases">
        <authorList>
            <person name="Warren W.C."/>
            <person name="Johnson G.S."/>
        </authorList>
    </citation>
    <scope>NUCLEOTIDE SEQUENCE [LARGE SCALE GENOMIC DNA]</scope>
    <source>
        <strain evidence="8">Basenji</strain>
    </source>
</reference>
<dbReference type="InterPro" id="IPR008157">
    <property type="entry name" value="ANX11"/>
</dbReference>
<comment type="domain">
    <text evidence="6">A pair of annexin repeats may form one binding site for calcium and phospholipid.</text>
</comment>
<dbReference type="GO" id="GO:0042584">
    <property type="term" value="C:chromaffin granule membrane"/>
    <property type="evidence" value="ECO:0007669"/>
    <property type="project" value="UniProtKB-ARBA"/>
</dbReference>
<evidence type="ECO:0000256" key="5">
    <source>
        <dbReference type="ARBA" id="ARBA00023302"/>
    </source>
</evidence>
<dbReference type="PRINTS" id="PR00196">
    <property type="entry name" value="ANNEXIN"/>
</dbReference>
<name>A0A8C0LXN9_CANLF</name>
<feature type="region of interest" description="Disordered" evidence="7">
    <location>
        <begin position="1"/>
        <end position="287"/>
    </location>
</feature>
<dbReference type="FunFam" id="1.10.220.10:FF:000004">
    <property type="entry name" value="Annexin"/>
    <property type="match status" value="1"/>
</dbReference>
<dbReference type="InterPro" id="IPR001464">
    <property type="entry name" value="Annexin"/>
</dbReference>
<feature type="compositionally biased region" description="Basic and acidic residues" evidence="7">
    <location>
        <begin position="769"/>
        <end position="778"/>
    </location>
</feature>
<feature type="compositionally biased region" description="Pro residues" evidence="7">
    <location>
        <begin position="212"/>
        <end position="223"/>
    </location>
</feature>
<proteinExistence type="inferred from homology"/>
<sequence>MGPRHARPRPGARGGPDELSATRAPPRPLPGPAPSQARSRPGARGGRPGSFPPRGLLPGPSQAPPPPGPCPAPCPAPGPAGAPASFPPPPPRSFPRPRPAFCLAPPPPGSGPAPSQARPRPRARGGPGSFPPRAPLPRPRAPSPRPRPAFCWPRPLPGPAPPPGARGPRQLSAPRAPPPPPRSFPPGPAPLSAGPAPSQARPRPRARGGPGSFPPRAPLPRPRPGGCGAPAGSVPSAPRARAGRSSGPPEAPRPGRTRREPPPPASAPRGPHPCGRWPDRTMSYPGYPPPAGGYPPAAPGGGAWGGAGYPPPSMPPIGLDNMANYAGQFNQDYLSGMASNMSGTFGGANVPNLYPGAPGGGYPPMPPGGFGQPPSAQQPVPPYGMYPPPGGNPPSGMPSYPPYPGAPVPGQPMPPPGQQPPGPYPGQPPMTYPGQPPMPPPGQQQQPVPSYPGYLGSGTVTPAVPPARFGNRGTITDAPGFDPLRDAEVLRKAMKGFGTDEQAIIDCLGSRSNKQRQQILLSFKTAYGKDLIKDLKSELSGNFEKTILALMKTPVLFDVYEIKDAIKGAGTDEACLIEILASRSNEHIRELSRAYKTEFKKTLEEAIRSDTSGHFQRLLISLSQGNRDESTNVDMTLVQRDAQELYAAGENRLGTDESKFNAILCSRSRAHLVAVFNEYQRMTGRDIEKSICREMSGDLEQGMLAVVKCLKNTPAFFAERLNKAMRGAGTKDRTLIRIMVSRSEIDLLDIRMEYKRLYGKSLYHDISLHHPQGRENSRTRSGVQGALNEVSPHARAGLTR</sequence>